<evidence type="ECO:0000313" key="2">
    <source>
        <dbReference type="Proteomes" id="UP000199202"/>
    </source>
</evidence>
<organism evidence="1 2">
    <name type="scientific">Nonomuraea jiangxiensis</name>
    <dbReference type="NCBI Taxonomy" id="633440"/>
    <lineage>
        <taxon>Bacteria</taxon>
        <taxon>Bacillati</taxon>
        <taxon>Actinomycetota</taxon>
        <taxon>Actinomycetes</taxon>
        <taxon>Streptosporangiales</taxon>
        <taxon>Streptosporangiaceae</taxon>
        <taxon>Nonomuraea</taxon>
    </lineage>
</organism>
<dbReference type="AlphaFoldDB" id="A0A1G9Q974"/>
<sequence length="304" mass="32244">MGQVSKEERQAQVARVLQNAAGSRTQAVATLQAVTANLRTAVLAARRVGLSVRRTAELGEVSPDTVNEWTNAARAETLAALRRMFEQAADPARRGTYLGFRFTEEWVSAGNQSRCTVQLFGDGPANRGRILRAAYAAVRSGDPMPTIEAGAAEAAIATALASIGTPPAGALTRHVIRAADHRPVDRAMAPLDIAARRLLAAPPPHWQAALLPHLPGRSGPATFRGIVSARQALDVTLSATFDNYVPGTAVRLLDGSTVVVMEAHWSPDLARPIGYRIASGEADQAETVVDVEEITGPLSTPARR</sequence>
<evidence type="ECO:0000313" key="1">
    <source>
        <dbReference type="EMBL" id="SDM07509.1"/>
    </source>
</evidence>
<reference evidence="1 2" key="1">
    <citation type="submission" date="2016-10" db="EMBL/GenBank/DDBJ databases">
        <authorList>
            <person name="de Groot N.N."/>
        </authorList>
    </citation>
    <scope>NUCLEOTIDE SEQUENCE [LARGE SCALE GENOMIC DNA]</scope>
    <source>
        <strain evidence="1 2">CGMCC 4.6533</strain>
    </source>
</reference>
<name>A0A1G9Q974_9ACTN</name>
<dbReference type="Proteomes" id="UP000199202">
    <property type="component" value="Unassembled WGS sequence"/>
</dbReference>
<protein>
    <submittedName>
        <fullName evidence="1">Uncharacterized protein</fullName>
    </submittedName>
</protein>
<proteinExistence type="predicted"/>
<dbReference type="EMBL" id="FNDJ01000035">
    <property type="protein sequence ID" value="SDM07509.1"/>
    <property type="molecule type" value="Genomic_DNA"/>
</dbReference>
<dbReference type="OrthoDB" id="3340081at2"/>
<dbReference type="RefSeq" id="WP_090946072.1">
    <property type="nucleotide sequence ID" value="NZ_FNDJ01000035.1"/>
</dbReference>
<keyword evidence="2" id="KW-1185">Reference proteome</keyword>
<gene>
    <name evidence="1" type="ORF">SAMN05421869_13593</name>
</gene>
<accession>A0A1G9Q974</accession>